<accession>H9UI12</accession>
<dbReference type="KEGG" id="sfc:Spiaf_1068"/>
<dbReference type="OrthoDB" id="10012804at2"/>
<evidence type="ECO:0000313" key="2">
    <source>
        <dbReference type="Proteomes" id="UP000007383"/>
    </source>
</evidence>
<sequence length="183" mass="19169">MKRLLILITSGLLLSTAAYGLGGGGIFWGESTIVPEAVFDGELANTNAQFSYSGGYGYGVNQYGQRSGGFGMIIRSTEHSPEELFGVFGGGITGGQIRMGMLTASMNLYMGIGGFGGSMLPENGGLSVLGELTGEVGVRVLGWMQISMYGGMQGISRVGMPHRMADNVVYAPVIGTRLTWGSF</sequence>
<dbReference type="Proteomes" id="UP000007383">
    <property type="component" value="Chromosome"/>
</dbReference>
<dbReference type="EMBL" id="CP003282">
    <property type="protein sequence ID" value="AFG37155.1"/>
    <property type="molecule type" value="Genomic_DNA"/>
</dbReference>
<dbReference type="AlphaFoldDB" id="H9UI12"/>
<keyword evidence="2" id="KW-1185">Reference proteome</keyword>
<dbReference type="HOGENOM" id="CLU_1474285_0_0_12"/>
<organism evidence="1 2">
    <name type="scientific">Spirochaeta africana (strain ATCC 700263 / DSM 8902 / Z-7692)</name>
    <dbReference type="NCBI Taxonomy" id="889378"/>
    <lineage>
        <taxon>Bacteria</taxon>
        <taxon>Pseudomonadati</taxon>
        <taxon>Spirochaetota</taxon>
        <taxon>Spirochaetia</taxon>
        <taxon>Spirochaetales</taxon>
        <taxon>Spirochaetaceae</taxon>
        <taxon>Spirochaeta</taxon>
    </lineage>
</organism>
<dbReference type="STRING" id="889378.Spiaf_1068"/>
<dbReference type="RefSeq" id="WP_014455147.1">
    <property type="nucleotide sequence ID" value="NC_017098.1"/>
</dbReference>
<gene>
    <name evidence="1" type="ordered locus">Spiaf_1068</name>
</gene>
<proteinExistence type="predicted"/>
<reference evidence="2" key="1">
    <citation type="journal article" date="2013" name="Stand. Genomic Sci.">
        <title>Complete genome sequence of the halophilic bacterium Spirochaeta africana type strain (Z-7692(T)) from the alkaline Lake Magadi in the East African Rift.</title>
        <authorList>
            <person name="Liolos K."/>
            <person name="Abt B."/>
            <person name="Scheuner C."/>
            <person name="Teshima H."/>
            <person name="Held B."/>
            <person name="Lapidus A."/>
            <person name="Nolan M."/>
            <person name="Lucas S."/>
            <person name="Deshpande S."/>
            <person name="Cheng J.F."/>
            <person name="Tapia R."/>
            <person name="Goodwin L.A."/>
            <person name="Pitluck S."/>
            <person name="Pagani I."/>
            <person name="Ivanova N."/>
            <person name="Mavromatis K."/>
            <person name="Mikhailova N."/>
            <person name="Huntemann M."/>
            <person name="Pati A."/>
            <person name="Chen A."/>
            <person name="Palaniappan K."/>
            <person name="Land M."/>
            <person name="Rohde M."/>
            <person name="Tindall B.J."/>
            <person name="Detter J.C."/>
            <person name="Goker M."/>
            <person name="Bristow J."/>
            <person name="Eisen J.A."/>
            <person name="Markowitz V."/>
            <person name="Hugenholtz P."/>
            <person name="Woyke T."/>
            <person name="Klenk H.P."/>
            <person name="Kyrpides N.C."/>
        </authorList>
    </citation>
    <scope>NUCLEOTIDE SEQUENCE</scope>
    <source>
        <strain evidence="2">ATCC 700263 / DSM 8902 / Z-7692</strain>
    </source>
</reference>
<name>H9UI12_SPIAZ</name>
<protein>
    <submittedName>
        <fullName evidence="1">Uncharacterized protein</fullName>
    </submittedName>
</protein>
<evidence type="ECO:0000313" key="1">
    <source>
        <dbReference type="EMBL" id="AFG37155.1"/>
    </source>
</evidence>
<dbReference type="PATRIC" id="fig|889378.3.peg.1070"/>